<protein>
    <recommendedName>
        <fullName evidence="1">DUF1858 domain-containing protein</fullName>
    </recommendedName>
</protein>
<dbReference type="Pfam" id="PF08984">
    <property type="entry name" value="DUF1858"/>
    <property type="match status" value="1"/>
</dbReference>
<evidence type="ECO:0000313" key="2">
    <source>
        <dbReference type="EMBL" id="ALG74844.1"/>
    </source>
</evidence>
<dbReference type="Proteomes" id="UP000069935">
    <property type="component" value="Chromosome 5"/>
</dbReference>
<dbReference type="Gene3D" id="1.10.3910.10">
    <property type="entry name" value="SP0561-like"/>
    <property type="match status" value="1"/>
</dbReference>
<proteinExistence type="predicted"/>
<dbReference type="SUPFAM" id="SSF140683">
    <property type="entry name" value="SP0561-like"/>
    <property type="match status" value="1"/>
</dbReference>
<dbReference type="KEGG" id="ati:AL072_26360"/>
<dbReference type="AlphaFoldDB" id="A0AAC9EYI5"/>
<dbReference type="PANTHER" id="PTHR39341">
    <property type="entry name" value="BSL7085 PROTEIN"/>
    <property type="match status" value="1"/>
</dbReference>
<dbReference type="NCBIfam" id="TIGR03980">
    <property type="entry name" value="prismane_assoc"/>
    <property type="match status" value="1"/>
</dbReference>
<keyword evidence="3" id="KW-1185">Reference proteome</keyword>
<feature type="domain" description="DUF1858" evidence="1">
    <location>
        <begin position="1"/>
        <end position="49"/>
    </location>
</feature>
<accession>A0AAC9EYI5</accession>
<dbReference type="EMBL" id="CP012405">
    <property type="protein sequence ID" value="ALG74844.1"/>
    <property type="molecule type" value="Genomic_DNA"/>
</dbReference>
<name>A0AAC9EYI5_9PROT</name>
<reference evidence="2 3" key="2">
    <citation type="journal article" date="2016" name="Genome Announc.">
        <title>Complete Genome Sequence of a Strain of Azospirillum thiophilum Isolated from a Sulfide Spring.</title>
        <authorList>
            <person name="Fomenkov A."/>
            <person name="Vincze T."/>
            <person name="Grabovich M."/>
            <person name="Anton B.P."/>
            <person name="Dubinina G."/>
            <person name="Orlova M."/>
            <person name="Belousova E."/>
            <person name="Roberts R.J."/>
        </authorList>
    </citation>
    <scope>NUCLEOTIDE SEQUENCE [LARGE SCALE GENOMIC DNA]</scope>
    <source>
        <strain evidence="2 3">BV-S</strain>
    </source>
</reference>
<dbReference type="InterPro" id="IPR023883">
    <property type="entry name" value="CHP03980_redox-disulphide"/>
</dbReference>
<dbReference type="PANTHER" id="PTHR39341:SF1">
    <property type="entry name" value="DUF1858 DOMAIN-CONTAINING PROTEIN"/>
    <property type="match status" value="1"/>
</dbReference>
<dbReference type="InterPro" id="IPR038062">
    <property type="entry name" value="ScdA-like_N_sf"/>
</dbReference>
<sequence>MTMAGLMRDRPASVPVLLRRGMACPGCAMAPFMTVREAAEAHGMDVDALLDAVSPLGGALGGTGR</sequence>
<evidence type="ECO:0000259" key="1">
    <source>
        <dbReference type="Pfam" id="PF08984"/>
    </source>
</evidence>
<reference evidence="3" key="1">
    <citation type="submission" date="2015-08" db="EMBL/GenBank/DDBJ databases">
        <title>Complete Genome Sequence of Azospirillum thiophilum BV-S.</title>
        <authorList>
            <person name="Fomenkov A."/>
            <person name="Vincze T."/>
            <person name="Grabovich M."/>
            <person name="Dubinina G."/>
            <person name="Orlova M."/>
            <person name="Belousova E."/>
            <person name="Roberts R.J."/>
        </authorList>
    </citation>
    <scope>NUCLEOTIDE SEQUENCE [LARGE SCALE GENOMIC DNA]</scope>
    <source>
        <strain evidence="3">BV-S</strain>
    </source>
</reference>
<dbReference type="InterPro" id="IPR015077">
    <property type="entry name" value="DUF1858"/>
</dbReference>
<organism evidence="2 3">
    <name type="scientific">Azospirillum thiophilum</name>
    <dbReference type="NCBI Taxonomy" id="528244"/>
    <lineage>
        <taxon>Bacteria</taxon>
        <taxon>Pseudomonadati</taxon>
        <taxon>Pseudomonadota</taxon>
        <taxon>Alphaproteobacteria</taxon>
        <taxon>Rhodospirillales</taxon>
        <taxon>Azospirillaceae</taxon>
        <taxon>Azospirillum</taxon>
    </lineage>
</organism>
<evidence type="ECO:0000313" key="3">
    <source>
        <dbReference type="Proteomes" id="UP000069935"/>
    </source>
</evidence>
<gene>
    <name evidence="2" type="ORF">AL072_26360</name>
</gene>